<comment type="caution">
    <text evidence="8">The sequence shown here is derived from an EMBL/GenBank/DDBJ whole genome shotgun (WGS) entry which is preliminary data.</text>
</comment>
<organism evidence="8 9">
    <name type="scientific">Brachybacterium hainanense</name>
    <dbReference type="NCBI Taxonomy" id="1541174"/>
    <lineage>
        <taxon>Bacteria</taxon>
        <taxon>Bacillati</taxon>
        <taxon>Actinomycetota</taxon>
        <taxon>Actinomycetes</taxon>
        <taxon>Micrococcales</taxon>
        <taxon>Dermabacteraceae</taxon>
        <taxon>Brachybacterium</taxon>
    </lineage>
</organism>
<dbReference type="SMART" id="SM00382">
    <property type="entry name" value="AAA"/>
    <property type="match status" value="1"/>
</dbReference>
<evidence type="ECO:0000256" key="2">
    <source>
        <dbReference type="ARBA" id="ARBA00022448"/>
    </source>
</evidence>
<evidence type="ECO:0000256" key="3">
    <source>
        <dbReference type="ARBA" id="ARBA00022475"/>
    </source>
</evidence>
<dbReference type="PANTHER" id="PTHR43166">
    <property type="entry name" value="AMINO ACID IMPORT ATP-BINDING PROTEIN"/>
    <property type="match status" value="1"/>
</dbReference>
<reference evidence="8 9" key="1">
    <citation type="submission" date="2024-09" db="EMBL/GenBank/DDBJ databases">
        <authorList>
            <person name="Sun Q."/>
            <person name="Mori K."/>
        </authorList>
    </citation>
    <scope>NUCLEOTIDE SEQUENCE [LARGE SCALE GENOMIC DNA]</scope>
    <source>
        <strain evidence="8 9">CICC 10874</strain>
    </source>
</reference>
<dbReference type="Gene3D" id="3.40.50.300">
    <property type="entry name" value="P-loop containing nucleotide triphosphate hydrolases"/>
    <property type="match status" value="1"/>
</dbReference>
<name>A0ABV6RDN0_9MICO</name>
<feature type="domain" description="ABC transporter" evidence="7">
    <location>
        <begin position="17"/>
        <end position="264"/>
    </location>
</feature>
<evidence type="ECO:0000256" key="5">
    <source>
        <dbReference type="ARBA" id="ARBA00022840"/>
    </source>
</evidence>
<dbReference type="InterPro" id="IPR027417">
    <property type="entry name" value="P-loop_NTPase"/>
</dbReference>
<accession>A0ABV6RDN0</accession>
<evidence type="ECO:0000256" key="1">
    <source>
        <dbReference type="ARBA" id="ARBA00004202"/>
    </source>
</evidence>
<proteinExistence type="predicted"/>
<dbReference type="Proteomes" id="UP001589793">
    <property type="component" value="Unassembled WGS sequence"/>
</dbReference>
<dbReference type="InterPro" id="IPR003593">
    <property type="entry name" value="AAA+_ATPase"/>
</dbReference>
<protein>
    <submittedName>
        <fullName evidence="8">Amino acid ABC transporter ATP-binding protein</fullName>
    </submittedName>
</protein>
<dbReference type="PIRSF" id="PIRSF039085">
    <property type="entry name" value="ABC_ATPase_HisP"/>
    <property type="match status" value="1"/>
</dbReference>
<keyword evidence="9" id="KW-1185">Reference proteome</keyword>
<dbReference type="PANTHER" id="PTHR43166:SF35">
    <property type="entry name" value="L-CYSTINE IMPORT ATP-BINDING PROTEIN TCYN"/>
    <property type="match status" value="1"/>
</dbReference>
<dbReference type="Pfam" id="PF00005">
    <property type="entry name" value="ABC_tran"/>
    <property type="match status" value="1"/>
</dbReference>
<dbReference type="CDD" id="cd03262">
    <property type="entry name" value="ABC_HisP_GlnQ"/>
    <property type="match status" value="1"/>
</dbReference>
<dbReference type="GO" id="GO:0005524">
    <property type="term" value="F:ATP binding"/>
    <property type="evidence" value="ECO:0007669"/>
    <property type="project" value="UniProtKB-KW"/>
</dbReference>
<dbReference type="PROSITE" id="PS00211">
    <property type="entry name" value="ABC_TRANSPORTER_1"/>
    <property type="match status" value="1"/>
</dbReference>
<dbReference type="PROSITE" id="PS50893">
    <property type="entry name" value="ABC_TRANSPORTER_2"/>
    <property type="match status" value="1"/>
</dbReference>
<dbReference type="InterPro" id="IPR050086">
    <property type="entry name" value="MetN_ABC_transporter-like"/>
</dbReference>
<keyword evidence="3" id="KW-1003">Cell membrane</keyword>
<sequence length="268" mass="29094">MSQNPAAQNPDAEVPAIQIEGLHKSFGDLHVLKGCDLTVRPGEVAVLVGPSGSGKSTLLRCINQLEDATAGRIRVEGVTQGYAEQPLPDGRWQRLSPKQIAAQRSRIGMVFQRFQLFPHMTALANVMEAPVHVLGEPKAQAEATARELLARVGLADRADHYPAELSGGQQQRVAIARALAMKPELMLFDEPTSALDPELVAEVLAVLQDLAREGMTMVVVTHEMGFAREVADTVVFMDEGRIIEQGPPAEVIERPRSERLKGFLASVL</sequence>
<dbReference type="SUPFAM" id="SSF52540">
    <property type="entry name" value="P-loop containing nucleoside triphosphate hydrolases"/>
    <property type="match status" value="1"/>
</dbReference>
<keyword evidence="5 8" id="KW-0067">ATP-binding</keyword>
<dbReference type="InterPro" id="IPR017871">
    <property type="entry name" value="ABC_transporter-like_CS"/>
</dbReference>
<dbReference type="InterPro" id="IPR003439">
    <property type="entry name" value="ABC_transporter-like_ATP-bd"/>
</dbReference>
<dbReference type="RefSeq" id="WP_376981831.1">
    <property type="nucleotide sequence ID" value="NZ_JBHLSV010000019.1"/>
</dbReference>
<keyword evidence="2" id="KW-0813">Transport</keyword>
<evidence type="ECO:0000259" key="7">
    <source>
        <dbReference type="PROSITE" id="PS50893"/>
    </source>
</evidence>
<evidence type="ECO:0000256" key="6">
    <source>
        <dbReference type="ARBA" id="ARBA00023136"/>
    </source>
</evidence>
<evidence type="ECO:0000313" key="9">
    <source>
        <dbReference type="Proteomes" id="UP001589793"/>
    </source>
</evidence>
<comment type="subcellular location">
    <subcellularLocation>
        <location evidence="1">Cell membrane</location>
        <topology evidence="1">Peripheral membrane protein</topology>
    </subcellularLocation>
</comment>
<evidence type="ECO:0000256" key="4">
    <source>
        <dbReference type="ARBA" id="ARBA00022741"/>
    </source>
</evidence>
<keyword evidence="4" id="KW-0547">Nucleotide-binding</keyword>
<evidence type="ECO:0000313" key="8">
    <source>
        <dbReference type="EMBL" id="MFC0675108.1"/>
    </source>
</evidence>
<gene>
    <name evidence="8" type="ORF">ACFFF6_14180</name>
</gene>
<keyword evidence="6" id="KW-0472">Membrane</keyword>
<dbReference type="InterPro" id="IPR030679">
    <property type="entry name" value="ABC_ATPase_HisP-typ"/>
</dbReference>
<dbReference type="EMBL" id="JBHLSV010000019">
    <property type="protein sequence ID" value="MFC0675108.1"/>
    <property type="molecule type" value="Genomic_DNA"/>
</dbReference>